<comment type="similarity">
    <text evidence="1">Belongs to the AB hydrolase superfamily. AB hydrolase 2 family.</text>
</comment>
<organism evidence="3 4">
    <name type="scientific">Lecanosticta acicola</name>
    <dbReference type="NCBI Taxonomy" id="111012"/>
    <lineage>
        <taxon>Eukaryota</taxon>
        <taxon>Fungi</taxon>
        <taxon>Dikarya</taxon>
        <taxon>Ascomycota</taxon>
        <taxon>Pezizomycotina</taxon>
        <taxon>Dothideomycetes</taxon>
        <taxon>Dothideomycetidae</taxon>
        <taxon>Mycosphaerellales</taxon>
        <taxon>Mycosphaerellaceae</taxon>
        <taxon>Lecanosticta</taxon>
    </lineage>
</organism>
<comment type="caution">
    <text evidence="3">The sequence shown here is derived from an EMBL/GenBank/DDBJ whole genome shotgun (WGS) entry which is preliminary data.</text>
</comment>
<feature type="domain" description="Phospholipase/carboxylesterase/thioesterase" evidence="2">
    <location>
        <begin position="221"/>
        <end position="283"/>
    </location>
</feature>
<dbReference type="Proteomes" id="UP001296104">
    <property type="component" value="Unassembled WGS sequence"/>
</dbReference>
<protein>
    <submittedName>
        <fullName evidence="3">Acyl- thioesterase</fullName>
    </submittedName>
</protein>
<evidence type="ECO:0000313" key="3">
    <source>
        <dbReference type="EMBL" id="CAK3799082.1"/>
    </source>
</evidence>
<dbReference type="Gene3D" id="3.40.50.1820">
    <property type="entry name" value="alpha/beta hydrolase"/>
    <property type="match status" value="1"/>
</dbReference>
<gene>
    <name evidence="3" type="ORF">LECACI_7A000830</name>
</gene>
<keyword evidence="4" id="KW-1185">Reference proteome</keyword>
<evidence type="ECO:0000313" key="4">
    <source>
        <dbReference type="Proteomes" id="UP001296104"/>
    </source>
</evidence>
<feature type="domain" description="Phospholipase/carboxylesterase/thioesterase" evidence="2">
    <location>
        <begin position="18"/>
        <end position="174"/>
    </location>
</feature>
<dbReference type="PANTHER" id="PTHR10655:SF64">
    <property type="entry name" value="PHOSPHOLIPASE_CARBOXYLESTERASE_THIOESTERASE DOMAIN-CONTAINING PROTEIN"/>
    <property type="match status" value="1"/>
</dbReference>
<dbReference type="InterPro" id="IPR050565">
    <property type="entry name" value="LYPA1-2/EST-like"/>
</dbReference>
<dbReference type="GO" id="GO:0005737">
    <property type="term" value="C:cytoplasm"/>
    <property type="evidence" value="ECO:0007669"/>
    <property type="project" value="TreeGrafter"/>
</dbReference>
<name>A0AAI9E6L3_9PEZI</name>
<sequence length="305" mass="34121">MTSLKARGAAPQYPPPLVIQPTSGTHLQSFLILHGRGSNGEKFGLEMIQTTIPGFETLPDAFPNAKFVFPTAAKRRAVIYKRTPVSQWFDNYHLNAATEREELQFDGLRQSASFVHELMQSEIATVGAENVILWGLSQGCAMSLISSLLWHGPRFAAVIGMCGWLPLRKRIEDSLLDESREQDDDPFGRDSTEQEKSSLQEAIEYLREELEISGSDASPESTATVPRFLGHGTEDDRVPIKLGREAAQLLRRLELNVSFKEYEGLGHWYSPQMLTDIIEFIESSTGWKAKRAEGTRALPKADEQI</sequence>
<dbReference type="InterPro" id="IPR003140">
    <property type="entry name" value="PLipase/COase/thioEstase"/>
</dbReference>
<dbReference type="GO" id="GO:0008474">
    <property type="term" value="F:palmitoyl-(protein) hydrolase activity"/>
    <property type="evidence" value="ECO:0007669"/>
    <property type="project" value="TreeGrafter"/>
</dbReference>
<dbReference type="SUPFAM" id="SSF53474">
    <property type="entry name" value="alpha/beta-Hydrolases"/>
    <property type="match status" value="1"/>
</dbReference>
<proteinExistence type="inferred from homology"/>
<dbReference type="AlphaFoldDB" id="A0AAI9E6L3"/>
<dbReference type="PANTHER" id="PTHR10655">
    <property type="entry name" value="LYSOPHOSPHOLIPASE-RELATED"/>
    <property type="match status" value="1"/>
</dbReference>
<dbReference type="EMBL" id="CAVMBE010000003">
    <property type="protein sequence ID" value="CAK3799082.1"/>
    <property type="molecule type" value="Genomic_DNA"/>
</dbReference>
<evidence type="ECO:0000256" key="1">
    <source>
        <dbReference type="ARBA" id="ARBA00006499"/>
    </source>
</evidence>
<dbReference type="InterPro" id="IPR029058">
    <property type="entry name" value="AB_hydrolase_fold"/>
</dbReference>
<evidence type="ECO:0000259" key="2">
    <source>
        <dbReference type="Pfam" id="PF02230"/>
    </source>
</evidence>
<dbReference type="Pfam" id="PF02230">
    <property type="entry name" value="Abhydrolase_2"/>
    <property type="match status" value="2"/>
</dbReference>
<accession>A0AAI9E6L3</accession>
<reference evidence="3" key="1">
    <citation type="submission" date="2023-11" db="EMBL/GenBank/DDBJ databases">
        <authorList>
            <person name="Alioto T."/>
            <person name="Alioto T."/>
            <person name="Gomez Garrido J."/>
        </authorList>
    </citation>
    <scope>NUCLEOTIDE SEQUENCE</scope>
</reference>
<dbReference type="GO" id="GO:0052689">
    <property type="term" value="F:carboxylic ester hydrolase activity"/>
    <property type="evidence" value="ECO:0007669"/>
    <property type="project" value="TreeGrafter"/>
</dbReference>